<evidence type="ECO:0000256" key="4">
    <source>
        <dbReference type="ARBA" id="ARBA00023242"/>
    </source>
</evidence>
<dbReference type="FunCoup" id="A0A0C2STE5">
    <property type="interactions" value="404"/>
</dbReference>
<proteinExistence type="inferred from homology"/>
<dbReference type="GO" id="GO:0000027">
    <property type="term" value="P:ribosomal large subunit assembly"/>
    <property type="evidence" value="ECO:0007669"/>
    <property type="project" value="UniProtKB-UniRule"/>
</dbReference>
<reference evidence="7 8" key="1">
    <citation type="submission" date="2014-04" db="EMBL/GenBank/DDBJ databases">
        <title>Evolutionary Origins and Diversification of the Mycorrhizal Mutualists.</title>
        <authorList>
            <consortium name="DOE Joint Genome Institute"/>
            <consortium name="Mycorrhizal Genomics Consortium"/>
            <person name="Kohler A."/>
            <person name="Kuo A."/>
            <person name="Nagy L.G."/>
            <person name="Floudas D."/>
            <person name="Copeland A."/>
            <person name="Barry K.W."/>
            <person name="Cichocki N."/>
            <person name="Veneault-Fourrey C."/>
            <person name="LaButti K."/>
            <person name="Lindquist E.A."/>
            <person name="Lipzen A."/>
            <person name="Lundell T."/>
            <person name="Morin E."/>
            <person name="Murat C."/>
            <person name="Riley R."/>
            <person name="Ohm R."/>
            <person name="Sun H."/>
            <person name="Tunlid A."/>
            <person name="Henrissat B."/>
            <person name="Grigoriev I.V."/>
            <person name="Hibbett D.S."/>
            <person name="Martin F."/>
        </authorList>
    </citation>
    <scope>NUCLEOTIDE SEQUENCE [LARGE SCALE GENOMIC DNA]</scope>
    <source>
        <strain evidence="7 8">Koide BX008</strain>
    </source>
</reference>
<evidence type="ECO:0000256" key="3">
    <source>
        <dbReference type="ARBA" id="ARBA00022517"/>
    </source>
</evidence>
<comment type="subcellular location">
    <subcellularLocation>
        <location evidence="5">Nucleus</location>
        <location evidence="5">Nucleolus</location>
    </subcellularLocation>
    <subcellularLocation>
        <location evidence="5">Nucleus</location>
        <location evidence="5">Nucleoplasm</location>
    </subcellularLocation>
</comment>
<dbReference type="InterPro" id="IPR011687">
    <property type="entry name" value="Nop53/GLTSCR2"/>
</dbReference>
<dbReference type="GO" id="GO:0006364">
    <property type="term" value="P:rRNA processing"/>
    <property type="evidence" value="ECO:0007669"/>
    <property type="project" value="TreeGrafter"/>
</dbReference>
<feature type="compositionally biased region" description="Basic residues" evidence="6">
    <location>
        <begin position="20"/>
        <end position="29"/>
    </location>
</feature>
<name>A0A0C2STE5_AMAMK</name>
<comment type="function">
    <text evidence="5">May play a role in ribosome biogenesis.</text>
</comment>
<dbReference type="EMBL" id="KN818235">
    <property type="protein sequence ID" value="KIL66635.1"/>
    <property type="molecule type" value="Genomic_DNA"/>
</dbReference>
<evidence type="ECO:0000313" key="8">
    <source>
        <dbReference type="Proteomes" id="UP000054549"/>
    </source>
</evidence>
<dbReference type="AlphaFoldDB" id="A0A0C2STE5"/>
<dbReference type="Pfam" id="PF07767">
    <property type="entry name" value="Nop53"/>
    <property type="match status" value="1"/>
</dbReference>
<dbReference type="PANTHER" id="PTHR14211">
    <property type="entry name" value="GLIOMA SUPPRESSOR CANDIDATE REGION GENE 2"/>
    <property type="match status" value="1"/>
</dbReference>
<feature type="region of interest" description="Disordered" evidence="6">
    <location>
        <begin position="1"/>
        <end position="31"/>
    </location>
</feature>
<sequence>MTAIKNAQSVVGAPSQFKQASRKGKKSWRKNVNLEDVETGLEGMRVEERETGNTLQKTQDTDLFQIDVKGDDRIRHTLPRYSRSQLTSLKVLSQRSAVPAVFSRTTSAKRKSGLTNEEKDRLLRIAKRPRKGPFNSIMDPSEYKSGSSVVELSEAVKKSGTYDPWHPKKEEKIPYGSEAVQKKKPKVPNLPHPKQGIEVPAVVEPHQGTSYNPPVDAHQELLLTAHEKEEKRLQEEERLAEIKQKVSKLSQDDDGDVNVAPGMKLDEVEEEEKEDKEEQTSVIPPKKAPERKTKQQRRKAAEHLALQRALAEKAAKKRLAASLGDARTLGKAALKMMKAREEEKAQRQLAIKYRMRRRGLAGQRLGKHTIPEEDVEVQLGEDLSESLRAMKPEGNLFRDRFLSLQQRALIEPRVLVLPKRRRAKIVEYEKHPWKRFE</sequence>
<evidence type="ECO:0000313" key="7">
    <source>
        <dbReference type="EMBL" id="KIL66635.1"/>
    </source>
</evidence>
<evidence type="ECO:0000256" key="6">
    <source>
        <dbReference type="SAM" id="MobiDB-lite"/>
    </source>
</evidence>
<dbReference type="GO" id="GO:0008097">
    <property type="term" value="F:5S rRNA binding"/>
    <property type="evidence" value="ECO:0007669"/>
    <property type="project" value="TreeGrafter"/>
</dbReference>
<evidence type="ECO:0000256" key="2">
    <source>
        <dbReference type="ARBA" id="ARBA00018339"/>
    </source>
</evidence>
<dbReference type="STRING" id="946122.A0A0C2STE5"/>
<dbReference type="GO" id="GO:0005730">
    <property type="term" value="C:nucleolus"/>
    <property type="evidence" value="ECO:0007669"/>
    <property type="project" value="UniProtKB-SubCell"/>
</dbReference>
<dbReference type="PANTHER" id="PTHR14211:SF7">
    <property type="entry name" value="RIBOSOME BIOGENESIS PROTEIN NOP53"/>
    <property type="match status" value="1"/>
</dbReference>
<dbReference type="InParanoid" id="A0A0C2STE5"/>
<comment type="similarity">
    <text evidence="1 5">Belongs to the NOP53 family.</text>
</comment>
<organism evidence="7 8">
    <name type="scientific">Amanita muscaria (strain Koide BX008)</name>
    <dbReference type="NCBI Taxonomy" id="946122"/>
    <lineage>
        <taxon>Eukaryota</taxon>
        <taxon>Fungi</taxon>
        <taxon>Dikarya</taxon>
        <taxon>Basidiomycota</taxon>
        <taxon>Agaricomycotina</taxon>
        <taxon>Agaricomycetes</taxon>
        <taxon>Agaricomycetidae</taxon>
        <taxon>Agaricales</taxon>
        <taxon>Pluteineae</taxon>
        <taxon>Amanitaceae</taxon>
        <taxon>Amanita</taxon>
    </lineage>
</organism>
<dbReference type="Proteomes" id="UP000054549">
    <property type="component" value="Unassembled WGS sequence"/>
</dbReference>
<dbReference type="GO" id="GO:0005654">
    <property type="term" value="C:nucleoplasm"/>
    <property type="evidence" value="ECO:0007669"/>
    <property type="project" value="UniProtKB-SubCell"/>
</dbReference>
<gene>
    <name evidence="7" type="ORF">M378DRAFT_185942</name>
</gene>
<dbReference type="HOGENOM" id="CLU_035888_1_1_1"/>
<feature type="compositionally biased region" description="Acidic residues" evidence="6">
    <location>
        <begin position="267"/>
        <end position="277"/>
    </location>
</feature>
<dbReference type="PIRSF" id="PIRSF017302">
    <property type="entry name" value="Gltscr2"/>
    <property type="match status" value="1"/>
</dbReference>
<accession>A0A0C2STE5</accession>
<keyword evidence="3 5" id="KW-0690">Ribosome biogenesis</keyword>
<feature type="compositionally biased region" description="Basic and acidic residues" evidence="6">
    <location>
        <begin position="225"/>
        <end position="244"/>
    </location>
</feature>
<feature type="region of interest" description="Disordered" evidence="6">
    <location>
        <begin position="127"/>
        <end position="300"/>
    </location>
</feature>
<protein>
    <recommendedName>
        <fullName evidence="2 5">Ribosome biogenesis protein NOP53</fullName>
    </recommendedName>
</protein>
<keyword evidence="8" id="KW-1185">Reference proteome</keyword>
<dbReference type="OrthoDB" id="5072at2759"/>
<keyword evidence="4 5" id="KW-0539">Nucleus</keyword>
<evidence type="ECO:0000256" key="1">
    <source>
        <dbReference type="ARBA" id="ARBA00008838"/>
    </source>
</evidence>
<evidence type="ECO:0000256" key="5">
    <source>
        <dbReference type="PIRNR" id="PIRNR017302"/>
    </source>
</evidence>